<sequence>MNRTWSDDGLSLRAKCVGSGRVYDVVVQFAAQGAGGRSLTVATCTCPVGAECKHAVALLVTESRDPAAGAGGPAGSPWRTVLGGLTAQTAPGPSAVALGRSLGIQFHLPKATQYAQHPAPTIALVTTGKTGSWIKTGIKLDGHGRGGRAMCRGCRGGSTQNSTTTSSCARSAGSPVPSRRTIRHTAVVHSPLGSAPADIWDLLERARDAGGGPVAIADAGRGVGGVD</sequence>
<keyword evidence="1" id="KW-0862">Zinc</keyword>
<keyword evidence="5" id="KW-1185">Reference proteome</keyword>
<comment type="caution">
    <text evidence="4">The sequence shown here is derived from an EMBL/GenBank/DDBJ whole genome shotgun (WGS) entry which is preliminary data.</text>
</comment>
<gene>
    <name evidence="4" type="ORF">nbrc107697_30090</name>
</gene>
<keyword evidence="1" id="KW-0863">Zinc-finger</keyword>
<proteinExistence type="predicted"/>
<evidence type="ECO:0000256" key="2">
    <source>
        <dbReference type="SAM" id="MobiDB-lite"/>
    </source>
</evidence>
<feature type="domain" description="SWIM-type" evidence="3">
    <location>
        <begin position="23"/>
        <end position="63"/>
    </location>
</feature>
<evidence type="ECO:0000313" key="5">
    <source>
        <dbReference type="Proteomes" id="UP000444980"/>
    </source>
</evidence>
<dbReference type="GO" id="GO:0008270">
    <property type="term" value="F:zinc ion binding"/>
    <property type="evidence" value="ECO:0007669"/>
    <property type="project" value="UniProtKB-KW"/>
</dbReference>
<protein>
    <recommendedName>
        <fullName evidence="3">SWIM-type domain-containing protein</fullName>
    </recommendedName>
</protein>
<name>A0A7I9V1M5_9ACTN</name>
<dbReference type="InterPro" id="IPR007527">
    <property type="entry name" value="Znf_SWIM"/>
</dbReference>
<dbReference type="EMBL" id="BJOU01000014">
    <property type="protein sequence ID" value="GED98970.1"/>
    <property type="molecule type" value="Genomic_DNA"/>
</dbReference>
<evidence type="ECO:0000256" key="1">
    <source>
        <dbReference type="PROSITE-ProRule" id="PRU00325"/>
    </source>
</evidence>
<dbReference type="Proteomes" id="UP000444980">
    <property type="component" value="Unassembled WGS sequence"/>
</dbReference>
<dbReference type="Pfam" id="PF04434">
    <property type="entry name" value="SWIM"/>
    <property type="match status" value="1"/>
</dbReference>
<evidence type="ECO:0000313" key="4">
    <source>
        <dbReference type="EMBL" id="GED98970.1"/>
    </source>
</evidence>
<reference evidence="5" key="1">
    <citation type="submission" date="2019-06" db="EMBL/GenBank/DDBJ databases">
        <title>Gordonia isolated from sludge of a wastewater treatment plant.</title>
        <authorList>
            <person name="Tamura T."/>
            <person name="Aoyama K."/>
            <person name="Kang Y."/>
            <person name="Saito S."/>
            <person name="Akiyama N."/>
            <person name="Yazawa K."/>
            <person name="Gonoi T."/>
            <person name="Mikami Y."/>
        </authorList>
    </citation>
    <scope>NUCLEOTIDE SEQUENCE [LARGE SCALE GENOMIC DNA]</scope>
    <source>
        <strain evidence="5">NBRC 107697</strain>
    </source>
</reference>
<dbReference type="AlphaFoldDB" id="A0A7I9V1M5"/>
<keyword evidence="1" id="KW-0479">Metal-binding</keyword>
<feature type="compositionally biased region" description="Low complexity" evidence="2">
    <location>
        <begin position="156"/>
        <end position="167"/>
    </location>
</feature>
<organism evidence="4 5">
    <name type="scientific">Gordonia crocea</name>
    <dbReference type="NCBI Taxonomy" id="589162"/>
    <lineage>
        <taxon>Bacteria</taxon>
        <taxon>Bacillati</taxon>
        <taxon>Actinomycetota</taxon>
        <taxon>Actinomycetes</taxon>
        <taxon>Mycobacteriales</taxon>
        <taxon>Gordoniaceae</taxon>
        <taxon>Gordonia</taxon>
    </lineage>
</organism>
<accession>A0A7I9V1M5</accession>
<feature type="region of interest" description="Disordered" evidence="2">
    <location>
        <begin position="156"/>
        <end position="179"/>
    </location>
</feature>
<dbReference type="PROSITE" id="PS50966">
    <property type="entry name" value="ZF_SWIM"/>
    <property type="match status" value="1"/>
</dbReference>
<evidence type="ECO:0000259" key="3">
    <source>
        <dbReference type="PROSITE" id="PS50966"/>
    </source>
</evidence>